<dbReference type="AlphaFoldDB" id="A0A0S4J2C3"/>
<evidence type="ECO:0000313" key="2">
    <source>
        <dbReference type="EMBL" id="CUG83704.1"/>
    </source>
</evidence>
<feature type="non-terminal residue" evidence="2">
    <location>
        <position position="97"/>
    </location>
</feature>
<evidence type="ECO:0000313" key="3">
    <source>
        <dbReference type="Proteomes" id="UP000051952"/>
    </source>
</evidence>
<keyword evidence="3" id="KW-1185">Reference proteome</keyword>
<reference evidence="3" key="1">
    <citation type="submission" date="2015-09" db="EMBL/GenBank/DDBJ databases">
        <authorList>
            <consortium name="Pathogen Informatics"/>
        </authorList>
    </citation>
    <scope>NUCLEOTIDE SEQUENCE [LARGE SCALE GENOMIC DNA]</scope>
    <source>
        <strain evidence="3">Lake Konstanz</strain>
    </source>
</reference>
<dbReference type="VEuPathDB" id="TriTrypDB:BSAL_87750"/>
<dbReference type="Proteomes" id="UP000051952">
    <property type="component" value="Unassembled WGS sequence"/>
</dbReference>
<feature type="compositionally biased region" description="Basic and acidic residues" evidence="1">
    <location>
        <begin position="86"/>
        <end position="97"/>
    </location>
</feature>
<protein>
    <submittedName>
        <fullName evidence="2">Uncharacterized protein</fullName>
    </submittedName>
</protein>
<feature type="region of interest" description="Disordered" evidence="1">
    <location>
        <begin position="78"/>
        <end position="97"/>
    </location>
</feature>
<sequence length="97" mass="10547">MLLIVQGFTSNTLHMDIHLGTSAHEPVVLTTKKPILVPSNPRLESVEADAQRQPSPEDDCTLDRRELILGLGQDTLPAVGSAEFPSADHTKQHLDAL</sequence>
<proteinExistence type="predicted"/>
<evidence type="ECO:0000256" key="1">
    <source>
        <dbReference type="SAM" id="MobiDB-lite"/>
    </source>
</evidence>
<name>A0A0S4J2C3_BODSA</name>
<organism evidence="2 3">
    <name type="scientific">Bodo saltans</name>
    <name type="common">Flagellated protozoan</name>
    <dbReference type="NCBI Taxonomy" id="75058"/>
    <lineage>
        <taxon>Eukaryota</taxon>
        <taxon>Discoba</taxon>
        <taxon>Euglenozoa</taxon>
        <taxon>Kinetoplastea</taxon>
        <taxon>Metakinetoplastina</taxon>
        <taxon>Eubodonida</taxon>
        <taxon>Bodonidae</taxon>
        <taxon>Bodo</taxon>
    </lineage>
</organism>
<dbReference type="EMBL" id="CYKH01001102">
    <property type="protein sequence ID" value="CUG83704.1"/>
    <property type="molecule type" value="Genomic_DNA"/>
</dbReference>
<accession>A0A0S4J2C3</accession>
<gene>
    <name evidence="2" type="ORF">BSAL_87750</name>
</gene>